<feature type="compositionally biased region" description="Basic and acidic residues" evidence="1">
    <location>
        <begin position="31"/>
        <end position="49"/>
    </location>
</feature>
<name>A0ABR3D1P0_NEUIN</name>
<reference evidence="2 3" key="1">
    <citation type="submission" date="2023-09" db="EMBL/GenBank/DDBJ databases">
        <title>Multi-omics analysis of a traditional fermented food reveals byproduct-associated fungal strains for waste-to-food upcycling.</title>
        <authorList>
            <consortium name="Lawrence Berkeley National Laboratory"/>
            <person name="Rekdal V.M."/>
            <person name="Villalobos-Escobedo J.M."/>
            <person name="Rodriguez-Valeron N."/>
            <person name="Garcia M.O."/>
            <person name="Vasquez D.P."/>
            <person name="Damayanti I."/>
            <person name="Sorensen P.M."/>
            <person name="Baidoo E.E."/>
            <person name="De Carvalho A.C."/>
            <person name="Riley R."/>
            <person name="Lipzen A."/>
            <person name="He G."/>
            <person name="Yan M."/>
            <person name="Haridas S."/>
            <person name="Daum C."/>
            <person name="Yoshinaga Y."/>
            <person name="Ng V."/>
            <person name="Grigoriev I.V."/>
            <person name="Munk R."/>
            <person name="Nuraida L."/>
            <person name="Wijaya C.H."/>
            <person name="Morales P.-C."/>
            <person name="Keasling J.D."/>
        </authorList>
    </citation>
    <scope>NUCLEOTIDE SEQUENCE [LARGE SCALE GENOMIC DNA]</scope>
    <source>
        <strain evidence="2 3">FGSC 2613</strain>
    </source>
</reference>
<dbReference type="Proteomes" id="UP001451303">
    <property type="component" value="Unassembled WGS sequence"/>
</dbReference>
<feature type="region of interest" description="Disordered" evidence="1">
    <location>
        <begin position="1"/>
        <end position="78"/>
    </location>
</feature>
<feature type="compositionally biased region" description="Polar residues" evidence="1">
    <location>
        <begin position="1"/>
        <end position="16"/>
    </location>
</feature>
<gene>
    <name evidence="2" type="ORF">QR685DRAFT_450891</name>
</gene>
<evidence type="ECO:0000313" key="2">
    <source>
        <dbReference type="EMBL" id="KAL0466591.1"/>
    </source>
</evidence>
<comment type="caution">
    <text evidence="2">The sequence shown here is derived from an EMBL/GenBank/DDBJ whole genome shotgun (WGS) entry which is preliminary data.</text>
</comment>
<feature type="region of interest" description="Disordered" evidence="1">
    <location>
        <begin position="98"/>
        <end position="127"/>
    </location>
</feature>
<accession>A0ABR3D1P0</accession>
<dbReference type="EMBL" id="JAVLET010000012">
    <property type="protein sequence ID" value="KAL0466591.1"/>
    <property type="molecule type" value="Genomic_DNA"/>
</dbReference>
<evidence type="ECO:0000313" key="3">
    <source>
        <dbReference type="Proteomes" id="UP001451303"/>
    </source>
</evidence>
<organism evidence="2 3">
    <name type="scientific">Neurospora intermedia</name>
    <dbReference type="NCBI Taxonomy" id="5142"/>
    <lineage>
        <taxon>Eukaryota</taxon>
        <taxon>Fungi</taxon>
        <taxon>Dikarya</taxon>
        <taxon>Ascomycota</taxon>
        <taxon>Pezizomycotina</taxon>
        <taxon>Sordariomycetes</taxon>
        <taxon>Sordariomycetidae</taxon>
        <taxon>Sordariales</taxon>
        <taxon>Sordariaceae</taxon>
        <taxon>Neurospora</taxon>
    </lineage>
</organism>
<evidence type="ECO:0000256" key="1">
    <source>
        <dbReference type="SAM" id="MobiDB-lite"/>
    </source>
</evidence>
<feature type="region of interest" description="Disordered" evidence="1">
    <location>
        <begin position="161"/>
        <end position="224"/>
    </location>
</feature>
<feature type="compositionally biased region" description="Basic and acidic residues" evidence="1">
    <location>
        <begin position="202"/>
        <end position="211"/>
    </location>
</feature>
<sequence length="224" mass="24985">MTRSSSQHNDTSSTDSRGIHDSGRTYNPNRRLSERVSDHIGGHHYRVPDKYPPLRTRTRRSATVPIEGRNSLWRPRPRNGLGVVAEDSHWDPAFSNRYLSSSPSSDDDNRTYDSSSSSSSSTTVAHSPTDSILIVSFDEGAGCLKPPTDRHVPQRPILAPRYAGPEETFPNTPPVDVVPEHEPEWDGVARSEPPFQPMFMGKHFDPRDPYRYGRGPARGRGGGR</sequence>
<proteinExistence type="predicted"/>
<feature type="compositionally biased region" description="Basic and acidic residues" evidence="1">
    <location>
        <begin position="178"/>
        <end position="189"/>
    </location>
</feature>
<protein>
    <submittedName>
        <fullName evidence="2">Uncharacterized protein</fullName>
    </submittedName>
</protein>
<feature type="compositionally biased region" description="Low complexity" evidence="1">
    <location>
        <begin position="112"/>
        <end position="127"/>
    </location>
</feature>
<keyword evidence="3" id="KW-1185">Reference proteome</keyword>